<dbReference type="EMBL" id="JBJQND010000016">
    <property type="protein sequence ID" value="KAL3848006.1"/>
    <property type="molecule type" value="Genomic_DNA"/>
</dbReference>
<keyword evidence="4" id="KW-0297">G-protein coupled receptor</keyword>
<sequence>MPMRSRTKCTLGKSRKVLLVIWLVGIILSTPSLILKDTETHTFYNNNSNVTLSFCSEPGLDPAGEQSYAIYQLLVLFAIPTVLIVFCYAVVIYVLWISGHNLAGLTANNRSSKFYWISCLLMNFHISFQIVIHCLPYVKSTINPFVYVFMSRNFRRSIVTSCTKWDLPSTSCRTRDSPGTNIEMKLRTKNASDVQTLPTRLCNQNSASSES</sequence>
<dbReference type="PANTHER" id="PTHR45695">
    <property type="entry name" value="LEUCOKININ RECEPTOR-RELATED"/>
    <property type="match status" value="1"/>
</dbReference>
<dbReference type="Proteomes" id="UP001634394">
    <property type="component" value="Unassembled WGS sequence"/>
</dbReference>
<comment type="caution">
    <text evidence="10">The sequence shown here is derived from an EMBL/GenBank/DDBJ whole genome shotgun (WGS) entry which is preliminary data.</text>
</comment>
<keyword evidence="3 8" id="KW-1133">Transmembrane helix</keyword>
<dbReference type="GO" id="GO:0016020">
    <property type="term" value="C:membrane"/>
    <property type="evidence" value="ECO:0007669"/>
    <property type="project" value="UniProtKB-SubCell"/>
</dbReference>
<feature type="transmembrane region" description="Helical" evidence="8">
    <location>
        <begin position="114"/>
        <end position="132"/>
    </location>
</feature>
<keyword evidence="2 8" id="KW-0812">Transmembrane</keyword>
<dbReference type="Pfam" id="PF00001">
    <property type="entry name" value="7tm_1"/>
    <property type="match status" value="1"/>
</dbReference>
<evidence type="ECO:0000256" key="5">
    <source>
        <dbReference type="ARBA" id="ARBA00023136"/>
    </source>
</evidence>
<proteinExistence type="predicted"/>
<evidence type="ECO:0000313" key="10">
    <source>
        <dbReference type="EMBL" id="KAL3848006.1"/>
    </source>
</evidence>
<evidence type="ECO:0000256" key="1">
    <source>
        <dbReference type="ARBA" id="ARBA00004141"/>
    </source>
</evidence>
<evidence type="ECO:0000256" key="4">
    <source>
        <dbReference type="ARBA" id="ARBA00023040"/>
    </source>
</evidence>
<evidence type="ECO:0000256" key="6">
    <source>
        <dbReference type="ARBA" id="ARBA00023170"/>
    </source>
</evidence>
<dbReference type="PROSITE" id="PS50262">
    <property type="entry name" value="G_PROTEIN_RECEP_F1_2"/>
    <property type="match status" value="1"/>
</dbReference>
<dbReference type="PANTHER" id="PTHR45695:SF9">
    <property type="entry name" value="LEUCOKININ RECEPTOR"/>
    <property type="match status" value="1"/>
</dbReference>
<evidence type="ECO:0000256" key="2">
    <source>
        <dbReference type="ARBA" id="ARBA00022692"/>
    </source>
</evidence>
<keyword evidence="11" id="KW-1185">Reference proteome</keyword>
<comment type="subcellular location">
    <subcellularLocation>
        <location evidence="1">Membrane</location>
        <topology evidence="1">Multi-pass membrane protein</topology>
    </subcellularLocation>
</comment>
<evidence type="ECO:0000259" key="9">
    <source>
        <dbReference type="PROSITE" id="PS50262"/>
    </source>
</evidence>
<accession>A0ABD3UGE5</accession>
<feature type="transmembrane region" description="Helical" evidence="8">
    <location>
        <begin position="69"/>
        <end position="94"/>
    </location>
</feature>
<dbReference type="PRINTS" id="PR00237">
    <property type="entry name" value="GPCRRHODOPSN"/>
</dbReference>
<gene>
    <name evidence="10" type="ORF">ACJMK2_018891</name>
</gene>
<reference evidence="10 11" key="1">
    <citation type="submission" date="2024-11" db="EMBL/GenBank/DDBJ databases">
        <title>Chromosome-level genome assembly of the freshwater bivalve Anodonta woodiana.</title>
        <authorList>
            <person name="Chen X."/>
        </authorList>
    </citation>
    <scope>NUCLEOTIDE SEQUENCE [LARGE SCALE GENOMIC DNA]</scope>
    <source>
        <strain evidence="10">MN2024</strain>
        <tissue evidence="10">Gills</tissue>
    </source>
</reference>
<feature type="domain" description="G-protein coupled receptors family 1 profile" evidence="9">
    <location>
        <begin position="1"/>
        <end position="95"/>
    </location>
</feature>
<dbReference type="AlphaFoldDB" id="A0ABD3UGE5"/>
<evidence type="ECO:0000256" key="7">
    <source>
        <dbReference type="ARBA" id="ARBA00023224"/>
    </source>
</evidence>
<organism evidence="10 11">
    <name type="scientific">Sinanodonta woodiana</name>
    <name type="common">Chinese pond mussel</name>
    <name type="synonym">Anodonta woodiana</name>
    <dbReference type="NCBI Taxonomy" id="1069815"/>
    <lineage>
        <taxon>Eukaryota</taxon>
        <taxon>Metazoa</taxon>
        <taxon>Spiralia</taxon>
        <taxon>Lophotrochozoa</taxon>
        <taxon>Mollusca</taxon>
        <taxon>Bivalvia</taxon>
        <taxon>Autobranchia</taxon>
        <taxon>Heteroconchia</taxon>
        <taxon>Palaeoheterodonta</taxon>
        <taxon>Unionida</taxon>
        <taxon>Unionoidea</taxon>
        <taxon>Unionidae</taxon>
        <taxon>Unioninae</taxon>
        <taxon>Sinanodonta</taxon>
    </lineage>
</organism>
<dbReference type="Gene3D" id="1.20.1070.10">
    <property type="entry name" value="Rhodopsin 7-helix transmembrane proteins"/>
    <property type="match status" value="1"/>
</dbReference>
<evidence type="ECO:0000256" key="8">
    <source>
        <dbReference type="SAM" id="Phobius"/>
    </source>
</evidence>
<evidence type="ECO:0000256" key="3">
    <source>
        <dbReference type="ARBA" id="ARBA00022989"/>
    </source>
</evidence>
<dbReference type="InterPro" id="IPR017452">
    <property type="entry name" value="GPCR_Rhodpsn_7TM"/>
</dbReference>
<evidence type="ECO:0000313" key="11">
    <source>
        <dbReference type="Proteomes" id="UP001634394"/>
    </source>
</evidence>
<keyword evidence="6" id="KW-0675">Receptor</keyword>
<dbReference type="SUPFAM" id="SSF81321">
    <property type="entry name" value="Family A G protein-coupled receptor-like"/>
    <property type="match status" value="1"/>
</dbReference>
<protein>
    <recommendedName>
        <fullName evidence="9">G-protein coupled receptors family 1 profile domain-containing protein</fullName>
    </recommendedName>
</protein>
<dbReference type="InterPro" id="IPR000276">
    <property type="entry name" value="GPCR_Rhodpsn"/>
</dbReference>
<keyword evidence="5 8" id="KW-0472">Membrane</keyword>
<name>A0ABD3UGE5_SINWO</name>
<keyword evidence="7" id="KW-0807">Transducer</keyword>
<dbReference type="GO" id="GO:0004930">
    <property type="term" value="F:G protein-coupled receptor activity"/>
    <property type="evidence" value="ECO:0007669"/>
    <property type="project" value="UniProtKB-KW"/>
</dbReference>